<evidence type="ECO:0000256" key="4">
    <source>
        <dbReference type="ARBA" id="ARBA00022692"/>
    </source>
</evidence>
<comment type="subcellular location">
    <subcellularLocation>
        <location evidence="7">Cell inner membrane</location>
    </subcellularLocation>
    <subcellularLocation>
        <location evidence="1">Cell membrane</location>
        <topology evidence="1">Single-pass membrane protein</topology>
    </subcellularLocation>
</comment>
<feature type="region of interest" description="Disordered" evidence="8">
    <location>
        <begin position="182"/>
        <end position="202"/>
    </location>
</feature>
<keyword evidence="13" id="KW-1185">Reference proteome</keyword>
<keyword evidence="4 9" id="KW-0812">Transmembrane</keyword>
<dbReference type="InterPro" id="IPR026279">
    <property type="entry name" value="RseA"/>
</dbReference>
<comment type="subunit">
    <text evidence="7">Interacts 1:1 with ECF RNA polymerase sigma-E (RpoE); this inhibits the interaction of sigma-E with the RNA polymerase catalytic core and leads to a decreased expression of sigma-E-regulated genes. Interacts with RseB.</text>
</comment>
<evidence type="ECO:0000259" key="11">
    <source>
        <dbReference type="Pfam" id="PF03873"/>
    </source>
</evidence>
<evidence type="ECO:0000313" key="13">
    <source>
        <dbReference type="Proteomes" id="UP000295537"/>
    </source>
</evidence>
<dbReference type="InterPro" id="IPR005572">
    <property type="entry name" value="Anti-sigma_E_RseA_N"/>
</dbReference>
<dbReference type="PIRSF" id="PIRSF016938">
    <property type="entry name" value="RseA"/>
    <property type="match status" value="1"/>
</dbReference>
<feature type="transmembrane region" description="Helical" evidence="9">
    <location>
        <begin position="95"/>
        <end position="120"/>
    </location>
</feature>
<dbReference type="EMBL" id="SLXJ01000004">
    <property type="protein sequence ID" value="TCP17815.1"/>
    <property type="molecule type" value="Genomic_DNA"/>
</dbReference>
<evidence type="ECO:0000256" key="2">
    <source>
        <dbReference type="ARBA" id="ARBA00005837"/>
    </source>
</evidence>
<keyword evidence="3 7" id="KW-1003">Cell membrane</keyword>
<reference evidence="12 13" key="1">
    <citation type="submission" date="2019-03" db="EMBL/GenBank/DDBJ databases">
        <title>Genomic Encyclopedia of Type Strains, Phase IV (KMG-IV): sequencing the most valuable type-strain genomes for metagenomic binning, comparative biology and taxonomic classification.</title>
        <authorList>
            <person name="Goeker M."/>
        </authorList>
    </citation>
    <scope>NUCLEOTIDE SEQUENCE [LARGE SCALE GENOMIC DNA]</scope>
    <source>
        <strain evidence="12 13">DSM 16380</strain>
    </source>
</reference>
<feature type="domain" description="Anti sigma-E protein RseA N-terminal" evidence="10">
    <location>
        <begin position="1"/>
        <end position="78"/>
    </location>
</feature>
<evidence type="ECO:0000259" key="10">
    <source>
        <dbReference type="Pfam" id="PF03872"/>
    </source>
</evidence>
<comment type="similarity">
    <text evidence="2 7">Belongs to the RseA family.</text>
</comment>
<dbReference type="Pfam" id="PF03872">
    <property type="entry name" value="RseA_N"/>
    <property type="match status" value="1"/>
</dbReference>
<dbReference type="OrthoDB" id="6194196at2"/>
<feature type="compositionally biased region" description="Basic and acidic residues" evidence="8">
    <location>
        <begin position="184"/>
        <end position="202"/>
    </location>
</feature>
<dbReference type="PANTHER" id="PTHR38104:SF1">
    <property type="entry name" value="ANTI-SIGMA-E FACTOR RSEA"/>
    <property type="match status" value="1"/>
</dbReference>
<sequence>MQSKEELSSYIDGHNVDPVFSETLCSSIELQQKWQNYHIIRSVIRGEELLLGADFSAKMAALLDNEQIERAVVPASDPLVNTKSSRDKILKLKRWTMPVMQMGIAASVCFVAVFGVNSFYSENEIAQVVESSQPTLQTLPFSNSIQPVSYNTENRDFISSQQLVHQQYRINRLLQDYISPQGSRLEDKSDKFDSTKESDPSQ</sequence>
<evidence type="ECO:0000256" key="8">
    <source>
        <dbReference type="SAM" id="MobiDB-lite"/>
    </source>
</evidence>
<keyword evidence="5 9" id="KW-1133">Transmembrane helix</keyword>
<dbReference type="Proteomes" id="UP000295537">
    <property type="component" value="Unassembled WGS sequence"/>
</dbReference>
<dbReference type="Pfam" id="PF03873">
    <property type="entry name" value="RseA_C"/>
    <property type="match status" value="1"/>
</dbReference>
<evidence type="ECO:0000256" key="7">
    <source>
        <dbReference type="PIRNR" id="PIRNR016938"/>
    </source>
</evidence>
<name>A0A4R2NA35_9PAST</name>
<dbReference type="InterPro" id="IPR036147">
    <property type="entry name" value="Anti-sigma_E_RseA_N_sf"/>
</dbReference>
<dbReference type="InterPro" id="IPR005573">
    <property type="entry name" value="Anti-sigma_E_RseA_C"/>
</dbReference>
<dbReference type="CDD" id="cd16328">
    <property type="entry name" value="RseA_N"/>
    <property type="match status" value="1"/>
</dbReference>
<evidence type="ECO:0000256" key="9">
    <source>
        <dbReference type="SAM" id="Phobius"/>
    </source>
</evidence>
<dbReference type="AlphaFoldDB" id="A0A4R2NA35"/>
<dbReference type="InterPro" id="IPR052383">
    <property type="entry name" value="Anti-sigma-E_RseA-like"/>
</dbReference>
<gene>
    <name evidence="12" type="ORF">EV693_10444</name>
</gene>
<keyword evidence="6 7" id="KW-0472">Membrane</keyword>
<dbReference type="RefSeq" id="WP_132501056.1">
    <property type="nucleotide sequence ID" value="NZ_LVXA01000001.1"/>
</dbReference>
<dbReference type="GO" id="GO:0005886">
    <property type="term" value="C:plasma membrane"/>
    <property type="evidence" value="ECO:0007669"/>
    <property type="project" value="UniProtKB-SubCell"/>
</dbReference>
<organism evidence="12 13">
    <name type="scientific">Nicoletella semolina</name>
    <dbReference type="NCBI Taxonomy" id="271160"/>
    <lineage>
        <taxon>Bacteria</taxon>
        <taxon>Pseudomonadati</taxon>
        <taxon>Pseudomonadota</taxon>
        <taxon>Gammaproteobacteria</taxon>
        <taxon>Pasteurellales</taxon>
        <taxon>Pasteurellaceae</taxon>
        <taxon>Nicoletella</taxon>
    </lineage>
</organism>
<dbReference type="GO" id="GO:0016989">
    <property type="term" value="F:sigma factor antagonist activity"/>
    <property type="evidence" value="ECO:0007669"/>
    <property type="project" value="InterPro"/>
</dbReference>
<evidence type="ECO:0000256" key="3">
    <source>
        <dbReference type="ARBA" id="ARBA00022475"/>
    </source>
</evidence>
<keyword evidence="7" id="KW-0997">Cell inner membrane</keyword>
<comment type="caution">
    <text evidence="12">The sequence shown here is derived from an EMBL/GenBank/DDBJ whole genome shotgun (WGS) entry which is preliminary data.</text>
</comment>
<feature type="domain" description="Anti sigma-E protein RseA C-terminal" evidence="11">
    <location>
        <begin position="133"/>
        <end position="177"/>
    </location>
</feature>
<proteinExistence type="inferred from homology"/>
<dbReference type="PANTHER" id="PTHR38104">
    <property type="match status" value="1"/>
</dbReference>
<dbReference type="Gene3D" id="1.10.10.880">
    <property type="entry name" value="Anti sigma-E protein RseA, N-terminal domain"/>
    <property type="match status" value="1"/>
</dbReference>
<comment type="function">
    <text evidence="7">An anti-sigma factor for extracytoplasmic function (ECF) sigma factor sigma-E (RpoE). ECF sigma factors are held in an inactive form by an anti-sigma factor until released by regulated intramembrane proteolysis (RIP). RIP occurs when an extracytoplasmic signal triggers a concerted proteolytic cascade to transmit information and elicit cellular responses. The membrane-spanning regulatory substrate protein is first cut periplasmically (site-1 protease, S1P, DegS), then within the membrane itself (site-2 protease, S2P, RseP), while cytoplasmic proteases finish degrading the anti-sigma factor, liberating sigma-E.</text>
</comment>
<evidence type="ECO:0000256" key="5">
    <source>
        <dbReference type="ARBA" id="ARBA00022989"/>
    </source>
</evidence>
<accession>A0A4R2NA35</accession>
<evidence type="ECO:0000256" key="6">
    <source>
        <dbReference type="ARBA" id="ARBA00023136"/>
    </source>
</evidence>
<protein>
    <recommendedName>
        <fullName evidence="7">Anti-sigma-E factor RseA</fullName>
    </recommendedName>
    <alternativeName>
        <fullName evidence="7">Regulator of SigE</fullName>
    </alternativeName>
    <alternativeName>
        <fullName evidence="7">Sigma-E anti-sigma factor RseA</fullName>
    </alternativeName>
    <alternativeName>
        <fullName evidence="7">Sigma-E factor negative regulatory protein</fullName>
    </alternativeName>
</protein>
<evidence type="ECO:0000256" key="1">
    <source>
        <dbReference type="ARBA" id="ARBA00004162"/>
    </source>
</evidence>
<evidence type="ECO:0000313" key="12">
    <source>
        <dbReference type="EMBL" id="TCP17815.1"/>
    </source>
</evidence>
<dbReference type="SUPFAM" id="SSF89069">
    <property type="entry name" value="N-terminal, cytoplasmic domain of anti-sigmaE factor RseA"/>
    <property type="match status" value="1"/>
</dbReference>